<feature type="domain" description="OmpR/PhoB-type" evidence="5">
    <location>
        <begin position="123"/>
        <end position="216"/>
    </location>
</feature>
<dbReference type="CDD" id="cd19935">
    <property type="entry name" value="REC_OmpR_CusR-like"/>
    <property type="match status" value="1"/>
</dbReference>
<reference evidence="7" key="1">
    <citation type="journal article" date="2019" name="Int. J. Syst. Evol. Microbiol.">
        <title>The Global Catalogue of Microorganisms (GCM) 10K type strain sequencing project: providing services to taxonomists for standard genome sequencing and annotation.</title>
        <authorList>
            <consortium name="The Broad Institute Genomics Platform"/>
            <consortium name="The Broad Institute Genome Sequencing Center for Infectious Disease"/>
            <person name="Wu L."/>
            <person name="Ma J."/>
        </authorList>
    </citation>
    <scope>NUCLEOTIDE SEQUENCE [LARGE SCALE GENOMIC DNA]</scope>
    <source>
        <strain evidence="7">JCM 16545</strain>
    </source>
</reference>
<dbReference type="CDD" id="cd00383">
    <property type="entry name" value="trans_reg_C"/>
    <property type="match status" value="1"/>
</dbReference>
<evidence type="ECO:0000313" key="6">
    <source>
        <dbReference type="EMBL" id="MFD2275187.1"/>
    </source>
</evidence>
<dbReference type="Proteomes" id="UP001597297">
    <property type="component" value="Unassembled WGS sequence"/>
</dbReference>
<dbReference type="Pfam" id="PF00072">
    <property type="entry name" value="Response_reg"/>
    <property type="match status" value="1"/>
</dbReference>
<organism evidence="6 7">
    <name type="scientific">Rubritalea spongiae</name>
    <dbReference type="NCBI Taxonomy" id="430797"/>
    <lineage>
        <taxon>Bacteria</taxon>
        <taxon>Pseudomonadati</taxon>
        <taxon>Verrucomicrobiota</taxon>
        <taxon>Verrucomicrobiia</taxon>
        <taxon>Verrucomicrobiales</taxon>
        <taxon>Rubritaleaceae</taxon>
        <taxon>Rubritalea</taxon>
    </lineage>
</organism>
<evidence type="ECO:0000313" key="7">
    <source>
        <dbReference type="Proteomes" id="UP001597297"/>
    </source>
</evidence>
<dbReference type="PANTHER" id="PTHR48111">
    <property type="entry name" value="REGULATOR OF RPOS"/>
    <property type="match status" value="1"/>
</dbReference>
<dbReference type="EMBL" id="JBHUJC010000003">
    <property type="protein sequence ID" value="MFD2275187.1"/>
    <property type="molecule type" value="Genomic_DNA"/>
</dbReference>
<evidence type="ECO:0000256" key="3">
    <source>
        <dbReference type="PROSITE-ProRule" id="PRU01091"/>
    </source>
</evidence>
<dbReference type="PANTHER" id="PTHR48111:SF37">
    <property type="entry name" value="RESPONSE REGULATOR PROTEIN CARR"/>
    <property type="match status" value="1"/>
</dbReference>
<gene>
    <name evidence="6" type="ORF">ACFSQZ_01790</name>
</gene>
<dbReference type="SMART" id="SM00862">
    <property type="entry name" value="Trans_reg_C"/>
    <property type="match status" value="1"/>
</dbReference>
<protein>
    <submittedName>
        <fullName evidence="6">Response regulator transcription factor</fullName>
    </submittedName>
</protein>
<accession>A0ABW5DXZ9</accession>
<evidence type="ECO:0000256" key="2">
    <source>
        <dbReference type="PROSITE-ProRule" id="PRU00169"/>
    </source>
</evidence>
<evidence type="ECO:0000256" key="1">
    <source>
        <dbReference type="ARBA" id="ARBA00023125"/>
    </source>
</evidence>
<feature type="domain" description="Response regulatory" evidence="4">
    <location>
        <begin position="2"/>
        <end position="115"/>
    </location>
</feature>
<dbReference type="Gene3D" id="6.10.250.690">
    <property type="match status" value="1"/>
</dbReference>
<comment type="caution">
    <text evidence="6">The sequence shown here is derived from an EMBL/GenBank/DDBJ whole genome shotgun (WGS) entry which is preliminary data.</text>
</comment>
<name>A0ABW5DXZ9_9BACT</name>
<dbReference type="InterPro" id="IPR011006">
    <property type="entry name" value="CheY-like_superfamily"/>
</dbReference>
<dbReference type="InterPro" id="IPR039420">
    <property type="entry name" value="WalR-like"/>
</dbReference>
<dbReference type="InterPro" id="IPR001789">
    <property type="entry name" value="Sig_transdc_resp-reg_receiver"/>
</dbReference>
<dbReference type="Pfam" id="PF00486">
    <property type="entry name" value="Trans_reg_C"/>
    <property type="match status" value="1"/>
</dbReference>
<keyword evidence="7" id="KW-1185">Reference proteome</keyword>
<dbReference type="InterPro" id="IPR036388">
    <property type="entry name" value="WH-like_DNA-bd_sf"/>
</dbReference>
<dbReference type="PROSITE" id="PS50110">
    <property type="entry name" value="RESPONSE_REGULATORY"/>
    <property type="match status" value="1"/>
</dbReference>
<dbReference type="SUPFAM" id="SSF52172">
    <property type="entry name" value="CheY-like"/>
    <property type="match status" value="1"/>
</dbReference>
<proteinExistence type="predicted"/>
<keyword evidence="1 3" id="KW-0238">DNA-binding</keyword>
<dbReference type="InterPro" id="IPR001867">
    <property type="entry name" value="OmpR/PhoB-type_DNA-bd"/>
</dbReference>
<dbReference type="SMART" id="SM00448">
    <property type="entry name" value="REC"/>
    <property type="match status" value="1"/>
</dbReference>
<evidence type="ECO:0000259" key="4">
    <source>
        <dbReference type="PROSITE" id="PS50110"/>
    </source>
</evidence>
<evidence type="ECO:0000259" key="5">
    <source>
        <dbReference type="PROSITE" id="PS51755"/>
    </source>
</evidence>
<dbReference type="PROSITE" id="PS51755">
    <property type="entry name" value="OMPR_PHOB"/>
    <property type="match status" value="1"/>
</dbReference>
<sequence>MRILVIEDDSGLRRSLVGTLKDAGFAVDEAADGEEGLYKASEDLYDAIVLDVMMPRMNGWQVLQELRHEHNTPVLMLTAMDTVPDRIKGLNNGADDYLTKPFDSDELIARIRAIIRRSHGSSSSIIQVQDLQLDTAKRTLSNAKGEIELTAREYSLFEYMTLNRGQVVSRTLLYERLFDETDNSLSNLLDVHISNLRKKLGTDIIKTRRGHGYYIE</sequence>
<dbReference type="Gene3D" id="1.10.10.10">
    <property type="entry name" value="Winged helix-like DNA-binding domain superfamily/Winged helix DNA-binding domain"/>
    <property type="match status" value="1"/>
</dbReference>
<dbReference type="RefSeq" id="WP_377094934.1">
    <property type="nucleotide sequence ID" value="NZ_JBHSJM010000001.1"/>
</dbReference>
<feature type="DNA-binding region" description="OmpR/PhoB-type" evidence="3">
    <location>
        <begin position="123"/>
        <end position="216"/>
    </location>
</feature>
<dbReference type="Gene3D" id="3.40.50.2300">
    <property type="match status" value="1"/>
</dbReference>
<feature type="modified residue" description="4-aspartylphosphate" evidence="2">
    <location>
        <position position="51"/>
    </location>
</feature>
<keyword evidence="2" id="KW-0597">Phosphoprotein</keyword>